<proteinExistence type="predicted"/>
<accession>A0A0C3CAE0</accession>
<dbReference type="OrthoDB" id="10261027at2759"/>
<reference evidence="3 4" key="1">
    <citation type="submission" date="2014-04" db="EMBL/GenBank/DDBJ databases">
        <authorList>
            <consortium name="DOE Joint Genome Institute"/>
            <person name="Kuo A."/>
            <person name="Tarkka M."/>
            <person name="Buscot F."/>
            <person name="Kohler A."/>
            <person name="Nagy L.G."/>
            <person name="Floudas D."/>
            <person name="Copeland A."/>
            <person name="Barry K.W."/>
            <person name="Cichocki N."/>
            <person name="Veneault-Fourrey C."/>
            <person name="LaButti K."/>
            <person name="Lindquist E.A."/>
            <person name="Lipzen A."/>
            <person name="Lundell T."/>
            <person name="Morin E."/>
            <person name="Murat C."/>
            <person name="Sun H."/>
            <person name="Tunlid A."/>
            <person name="Henrissat B."/>
            <person name="Grigoriev I.V."/>
            <person name="Hibbett D.S."/>
            <person name="Martin F."/>
            <person name="Nordberg H.P."/>
            <person name="Cantor M.N."/>
            <person name="Hua S.X."/>
        </authorList>
    </citation>
    <scope>NUCLEOTIDE SEQUENCE [LARGE SCALE GENOMIC DNA]</scope>
    <source>
        <strain evidence="3 4">F 1598</strain>
    </source>
</reference>
<dbReference type="SMART" id="SM00220">
    <property type="entry name" value="S_TKc"/>
    <property type="match status" value="1"/>
</dbReference>
<dbReference type="STRING" id="765440.A0A0C3CAE0"/>
<dbReference type="InterPro" id="IPR001245">
    <property type="entry name" value="Ser-Thr/Tyr_kinase_cat_dom"/>
</dbReference>
<feature type="compositionally biased region" description="Low complexity" evidence="1">
    <location>
        <begin position="560"/>
        <end position="571"/>
    </location>
</feature>
<dbReference type="AlphaFoldDB" id="A0A0C3CAE0"/>
<gene>
    <name evidence="3" type="ORF">PILCRDRAFT_815867</name>
</gene>
<name>A0A0C3CAE0_PILCF</name>
<evidence type="ECO:0000259" key="2">
    <source>
        <dbReference type="PROSITE" id="PS50011"/>
    </source>
</evidence>
<dbReference type="Gene3D" id="1.10.510.10">
    <property type="entry name" value="Transferase(Phosphotransferase) domain 1"/>
    <property type="match status" value="1"/>
</dbReference>
<dbReference type="HOGENOM" id="CLU_366056_0_0_1"/>
<protein>
    <recommendedName>
        <fullName evidence="2">Protein kinase domain-containing protein</fullName>
    </recommendedName>
</protein>
<dbReference type="PROSITE" id="PS50011">
    <property type="entry name" value="PROTEIN_KINASE_DOM"/>
    <property type="match status" value="1"/>
</dbReference>
<dbReference type="InterPro" id="IPR011009">
    <property type="entry name" value="Kinase-like_dom_sf"/>
</dbReference>
<sequence length="762" mass="85365">MNSMSKADPTSLAWGLGVVHLIDIHTAKLPTKDVSLDYALTHIDTNTISPWMNPIEWIRTDSNYVHVIVDSLGMLVKRDEIEEIGFPKVMIYPRLIAYVFAHLMHCTSNARILSGFKETLRNWNTWDIITMIENHQLIKDHVMNLFQEHLQVHASHSEGIFRELLSLDVIGLCAHLTVIVSEDGRYKELLARRGPGAQSLLDLLQARLDFAMNPVYKSRYLKALIKLSKASGLYPECLVLKGVDMEKDPVTGGGYGYVHMGILQGKQIAVKVLRLYQDSDLVKLLKEFSSEAVLWRQLSHPNVLPFYGVYHLKEKTRRLCLTSPWMENGNVVDFLRKYPNTNCVRLALDISQGLEYLHSLSPSIVHGDLKGVNVLVTHSRRVCIADFGLATVKDSKTLVMSTAKPKGTVRWQAPELLDPNECYHSSKASDIYAFACVCYEMFSGDIPFCEVDNEFRVALKVTQGNRPARPSHDISMTRGLSDAVWQLVVTCWNPDPTKRLTAKHIIERFQALPGLPTDERPVDDFNIKFPSQMLYSHAEHPFYALPTEVQNPLSSHHRSLSSAGSRHSTSSCNKDGHGKPNEATKWHSPLSKRKLGSFEGAEDEDNDSTRPRKMPWLDKGNSVTQSDFKRYHSTDAVDKARTNPPTPTFSISSSDDNSPGLLDPYHSGLTPHIQELSPDSPVRPSRGPIYANDIMLPPYNMTSSAPSSIDSPNWRSPSEFTSPAIMSSFSPTYTQGYDVDDFTGADDFTAPVAVAVIHYSMG</sequence>
<feature type="compositionally biased region" description="Basic and acidic residues" evidence="1">
    <location>
        <begin position="627"/>
        <end position="641"/>
    </location>
</feature>
<dbReference type="InParanoid" id="A0A0C3CAE0"/>
<dbReference type="Pfam" id="PF07714">
    <property type="entry name" value="PK_Tyr_Ser-Thr"/>
    <property type="match status" value="1"/>
</dbReference>
<feature type="domain" description="Protein kinase" evidence="2">
    <location>
        <begin position="244"/>
        <end position="515"/>
    </location>
</feature>
<dbReference type="GO" id="GO:0005524">
    <property type="term" value="F:ATP binding"/>
    <property type="evidence" value="ECO:0007669"/>
    <property type="project" value="InterPro"/>
</dbReference>
<dbReference type="PROSITE" id="PS00108">
    <property type="entry name" value="PROTEIN_KINASE_ST"/>
    <property type="match status" value="1"/>
</dbReference>
<keyword evidence="4" id="KW-1185">Reference proteome</keyword>
<dbReference type="InterPro" id="IPR000719">
    <property type="entry name" value="Prot_kinase_dom"/>
</dbReference>
<evidence type="ECO:0000313" key="4">
    <source>
        <dbReference type="Proteomes" id="UP000054166"/>
    </source>
</evidence>
<dbReference type="InterPro" id="IPR008271">
    <property type="entry name" value="Ser/Thr_kinase_AS"/>
</dbReference>
<dbReference type="InterPro" id="IPR051681">
    <property type="entry name" value="Ser/Thr_Kinases-Pseudokinases"/>
</dbReference>
<reference evidence="4" key="2">
    <citation type="submission" date="2015-01" db="EMBL/GenBank/DDBJ databases">
        <title>Evolutionary Origins and Diversification of the Mycorrhizal Mutualists.</title>
        <authorList>
            <consortium name="DOE Joint Genome Institute"/>
            <consortium name="Mycorrhizal Genomics Consortium"/>
            <person name="Kohler A."/>
            <person name="Kuo A."/>
            <person name="Nagy L.G."/>
            <person name="Floudas D."/>
            <person name="Copeland A."/>
            <person name="Barry K.W."/>
            <person name="Cichocki N."/>
            <person name="Veneault-Fourrey C."/>
            <person name="LaButti K."/>
            <person name="Lindquist E.A."/>
            <person name="Lipzen A."/>
            <person name="Lundell T."/>
            <person name="Morin E."/>
            <person name="Murat C."/>
            <person name="Riley R."/>
            <person name="Ohm R."/>
            <person name="Sun H."/>
            <person name="Tunlid A."/>
            <person name="Henrissat B."/>
            <person name="Grigoriev I.V."/>
            <person name="Hibbett D.S."/>
            <person name="Martin F."/>
        </authorList>
    </citation>
    <scope>NUCLEOTIDE SEQUENCE [LARGE SCALE GENOMIC DNA]</scope>
    <source>
        <strain evidence="4">F 1598</strain>
    </source>
</reference>
<dbReference type="EMBL" id="KN832981">
    <property type="protein sequence ID" value="KIM86637.1"/>
    <property type="molecule type" value="Genomic_DNA"/>
</dbReference>
<dbReference type="GO" id="GO:0004674">
    <property type="term" value="F:protein serine/threonine kinase activity"/>
    <property type="evidence" value="ECO:0007669"/>
    <property type="project" value="TreeGrafter"/>
</dbReference>
<evidence type="ECO:0000256" key="1">
    <source>
        <dbReference type="SAM" id="MobiDB-lite"/>
    </source>
</evidence>
<dbReference type="Proteomes" id="UP000054166">
    <property type="component" value="Unassembled WGS sequence"/>
</dbReference>
<organism evidence="3 4">
    <name type="scientific">Piloderma croceum (strain F 1598)</name>
    <dbReference type="NCBI Taxonomy" id="765440"/>
    <lineage>
        <taxon>Eukaryota</taxon>
        <taxon>Fungi</taxon>
        <taxon>Dikarya</taxon>
        <taxon>Basidiomycota</taxon>
        <taxon>Agaricomycotina</taxon>
        <taxon>Agaricomycetes</taxon>
        <taxon>Agaricomycetidae</taxon>
        <taxon>Atheliales</taxon>
        <taxon>Atheliaceae</taxon>
        <taxon>Piloderma</taxon>
    </lineage>
</organism>
<feature type="compositionally biased region" description="Polar residues" evidence="1">
    <location>
        <begin position="648"/>
        <end position="657"/>
    </location>
</feature>
<dbReference type="PANTHER" id="PTHR44329">
    <property type="entry name" value="SERINE/THREONINE-PROTEIN KINASE TNNI3K-RELATED"/>
    <property type="match status" value="1"/>
</dbReference>
<dbReference type="SUPFAM" id="SSF56112">
    <property type="entry name" value="Protein kinase-like (PK-like)"/>
    <property type="match status" value="1"/>
</dbReference>
<feature type="region of interest" description="Disordered" evidence="1">
    <location>
        <begin position="553"/>
        <end position="661"/>
    </location>
</feature>
<feature type="compositionally biased region" description="Basic and acidic residues" evidence="1">
    <location>
        <begin position="574"/>
        <end position="585"/>
    </location>
</feature>
<evidence type="ECO:0000313" key="3">
    <source>
        <dbReference type="EMBL" id="KIM86637.1"/>
    </source>
</evidence>